<dbReference type="AlphaFoldDB" id="A0A9K3D1F2"/>
<proteinExistence type="predicted"/>
<evidence type="ECO:0000256" key="2">
    <source>
        <dbReference type="SAM" id="SignalP"/>
    </source>
</evidence>
<keyword evidence="4" id="KW-1185">Reference proteome</keyword>
<name>A0A9K3D1F2_9EUKA</name>
<keyword evidence="2" id="KW-0732">Signal</keyword>
<feature type="signal peptide" evidence="2">
    <location>
        <begin position="1"/>
        <end position="20"/>
    </location>
</feature>
<feature type="chain" id="PRO_5039899217" evidence="2">
    <location>
        <begin position="21"/>
        <end position="156"/>
    </location>
</feature>
<comment type="caution">
    <text evidence="3">The sequence shown here is derived from an EMBL/GenBank/DDBJ whole genome shotgun (WGS) entry which is preliminary data.</text>
</comment>
<evidence type="ECO:0000313" key="3">
    <source>
        <dbReference type="EMBL" id="GIQ86422.1"/>
    </source>
</evidence>
<reference evidence="3 4" key="1">
    <citation type="journal article" date="2018" name="PLoS ONE">
        <title>The draft genome of Kipferlia bialata reveals reductive genome evolution in fornicate parasites.</title>
        <authorList>
            <person name="Tanifuji G."/>
            <person name="Takabayashi S."/>
            <person name="Kume K."/>
            <person name="Takagi M."/>
            <person name="Nakayama T."/>
            <person name="Kamikawa R."/>
            <person name="Inagaki Y."/>
            <person name="Hashimoto T."/>
        </authorList>
    </citation>
    <scope>NUCLEOTIDE SEQUENCE [LARGE SCALE GENOMIC DNA]</scope>
    <source>
        <strain evidence="3">NY0173</strain>
    </source>
</reference>
<organism evidence="3 4">
    <name type="scientific">Kipferlia bialata</name>
    <dbReference type="NCBI Taxonomy" id="797122"/>
    <lineage>
        <taxon>Eukaryota</taxon>
        <taxon>Metamonada</taxon>
        <taxon>Carpediemonas-like organisms</taxon>
        <taxon>Kipferlia</taxon>
    </lineage>
</organism>
<evidence type="ECO:0000313" key="4">
    <source>
        <dbReference type="Proteomes" id="UP000265618"/>
    </source>
</evidence>
<sequence length="156" mass="16171">MALGVLRCRVWLLAAGSSETMNTMGGSDFPTVQFGEYGEAPGFDFSGGFEGAGGFEGETRFNMGGESIKLSSLQTAVANEAASAVQHREGEGLNEEEEENHTGDRVTLGGLGMGYGGFATLSEEVADPFAVGGGMTVDMSNASSKKLHINLVVIGH</sequence>
<feature type="non-terminal residue" evidence="3">
    <location>
        <position position="1"/>
    </location>
</feature>
<dbReference type="Proteomes" id="UP000265618">
    <property type="component" value="Unassembled WGS sequence"/>
</dbReference>
<feature type="region of interest" description="Disordered" evidence="1">
    <location>
        <begin position="86"/>
        <end position="106"/>
    </location>
</feature>
<protein>
    <submittedName>
        <fullName evidence="3">Uncharacterized protein</fullName>
    </submittedName>
</protein>
<accession>A0A9K3D1F2</accession>
<gene>
    <name evidence="3" type="ORF">KIPB_008275</name>
</gene>
<evidence type="ECO:0000256" key="1">
    <source>
        <dbReference type="SAM" id="MobiDB-lite"/>
    </source>
</evidence>
<dbReference type="EMBL" id="BDIP01002521">
    <property type="protein sequence ID" value="GIQ86422.1"/>
    <property type="molecule type" value="Genomic_DNA"/>
</dbReference>